<dbReference type="Gene3D" id="2.30.30.830">
    <property type="match status" value="1"/>
</dbReference>
<reference evidence="2 3" key="1">
    <citation type="submission" date="2020-04" db="EMBL/GenBank/DDBJ databases">
        <title>Usitatibacter rugosus gen. nov., sp. nov. and Usitatibacter palustris sp. nov., novel members of Usitatibacteraceae fam. nov. within the order Nitrosomonadales isolated from soil.</title>
        <authorList>
            <person name="Huber K.J."/>
            <person name="Neumann-Schaal M."/>
            <person name="Geppert A."/>
            <person name="Luckner M."/>
            <person name="Wanner G."/>
            <person name="Overmann J."/>
        </authorList>
    </citation>
    <scope>NUCLEOTIDE SEQUENCE [LARGE SCALE GENOMIC DNA]</scope>
    <source>
        <strain evidence="2 3">0125_3</strain>
    </source>
</reference>
<sequence length="177" mass="19732">MNKRWMLIPAAALVVAGCSSELDELKQFVRDSEKGLPRKIDSLPSVKPFEPFTYEGFDLPDPFKPRKLTPPKDQGAGGGVAPDLNRRKEPLEAFPLEQLKMVGTLSQLNETFALVRADKTLYRVKKGNYMGQNFGLITDVNEGEIKLKEIVQDSAGDWAERQSVLPLLEEASKGDKK</sequence>
<proteinExistence type="predicted"/>
<dbReference type="EMBL" id="CP053069">
    <property type="protein sequence ID" value="QJR08991.1"/>
    <property type="molecule type" value="Genomic_DNA"/>
</dbReference>
<name>A0A6M4GP62_9PROT</name>
<dbReference type="InterPro" id="IPR007446">
    <property type="entry name" value="PilP"/>
</dbReference>
<gene>
    <name evidence="2" type="ORF">DSM104443_00026</name>
</gene>
<evidence type="ECO:0008006" key="4">
    <source>
        <dbReference type="Google" id="ProtNLM"/>
    </source>
</evidence>
<organism evidence="2 3">
    <name type="scientific">Usitatibacter rugosus</name>
    <dbReference type="NCBI Taxonomy" id="2732067"/>
    <lineage>
        <taxon>Bacteria</taxon>
        <taxon>Pseudomonadati</taxon>
        <taxon>Pseudomonadota</taxon>
        <taxon>Betaproteobacteria</taxon>
        <taxon>Nitrosomonadales</taxon>
        <taxon>Usitatibacteraceae</taxon>
        <taxon>Usitatibacter</taxon>
    </lineage>
</organism>
<dbReference type="Proteomes" id="UP000501534">
    <property type="component" value="Chromosome"/>
</dbReference>
<dbReference type="PROSITE" id="PS51257">
    <property type="entry name" value="PROKAR_LIPOPROTEIN"/>
    <property type="match status" value="1"/>
</dbReference>
<evidence type="ECO:0000313" key="2">
    <source>
        <dbReference type="EMBL" id="QJR08991.1"/>
    </source>
</evidence>
<feature type="region of interest" description="Disordered" evidence="1">
    <location>
        <begin position="60"/>
        <end position="87"/>
    </location>
</feature>
<protein>
    <recommendedName>
        <fullName evidence="4">Type IV pilus assembly protein PilP</fullName>
    </recommendedName>
</protein>
<accession>A0A6M4GP62</accession>
<evidence type="ECO:0000313" key="3">
    <source>
        <dbReference type="Proteomes" id="UP000501534"/>
    </source>
</evidence>
<dbReference type="KEGG" id="uru:DSM104443_00026"/>
<dbReference type="RefSeq" id="WP_246232418.1">
    <property type="nucleotide sequence ID" value="NZ_CP053069.1"/>
</dbReference>
<keyword evidence="3" id="KW-1185">Reference proteome</keyword>
<dbReference type="Pfam" id="PF04351">
    <property type="entry name" value="PilP"/>
    <property type="match status" value="1"/>
</dbReference>
<evidence type="ECO:0000256" key="1">
    <source>
        <dbReference type="SAM" id="MobiDB-lite"/>
    </source>
</evidence>
<dbReference type="PIRSF" id="PIRSF016481">
    <property type="entry name" value="Pilus_assembly_PilP"/>
    <property type="match status" value="1"/>
</dbReference>
<dbReference type="AlphaFoldDB" id="A0A6M4GP62"/>